<keyword evidence="3" id="KW-0548">Nucleotidyltransferase</keyword>
<dbReference type="PANTHER" id="PTHR43267">
    <property type="entry name" value="TRNA THREONYLCARBAMOYLADENOSINE DEHYDRATASE"/>
    <property type="match status" value="1"/>
</dbReference>
<feature type="transmembrane region" description="Helical" evidence="1">
    <location>
        <begin position="31"/>
        <end position="52"/>
    </location>
</feature>
<keyword evidence="1" id="KW-0812">Transmembrane</keyword>
<dbReference type="InterPro" id="IPR012729">
    <property type="entry name" value="ThiF_fam2"/>
</dbReference>
<dbReference type="NCBIfam" id="NF006395">
    <property type="entry name" value="PRK08644.1"/>
    <property type="match status" value="1"/>
</dbReference>
<dbReference type="GO" id="GO:0016779">
    <property type="term" value="F:nucleotidyltransferase activity"/>
    <property type="evidence" value="ECO:0007669"/>
    <property type="project" value="UniProtKB-KW"/>
</dbReference>
<gene>
    <name evidence="3" type="ORF">SAMN02746066_01910</name>
</gene>
<name>A0A1M7IK80_9FIRM</name>
<feature type="domain" description="THIF-type NAD/FAD binding fold" evidence="2">
    <location>
        <begin position="20"/>
        <end position="210"/>
    </location>
</feature>
<dbReference type="STRING" id="1120996.SAMN02746066_01910"/>
<protein>
    <submittedName>
        <fullName evidence="3">Sulfur carrier protein ThiS adenylyltransferase</fullName>
    </submittedName>
</protein>
<evidence type="ECO:0000259" key="2">
    <source>
        <dbReference type="Pfam" id="PF00899"/>
    </source>
</evidence>
<evidence type="ECO:0000313" key="3">
    <source>
        <dbReference type="EMBL" id="SHM41003.1"/>
    </source>
</evidence>
<accession>A0A1M7IK80</accession>
<keyword evidence="1" id="KW-1133">Transmembrane helix</keyword>
<proteinExistence type="predicted"/>
<organism evidence="3 4">
    <name type="scientific">Anaerosporobacter mobilis DSM 15930</name>
    <dbReference type="NCBI Taxonomy" id="1120996"/>
    <lineage>
        <taxon>Bacteria</taxon>
        <taxon>Bacillati</taxon>
        <taxon>Bacillota</taxon>
        <taxon>Clostridia</taxon>
        <taxon>Lachnospirales</taxon>
        <taxon>Lachnospiraceae</taxon>
        <taxon>Anaerosporobacter</taxon>
    </lineage>
</organism>
<dbReference type="Pfam" id="PF00899">
    <property type="entry name" value="ThiF"/>
    <property type="match status" value="1"/>
</dbReference>
<keyword evidence="4" id="KW-1185">Reference proteome</keyword>
<keyword evidence="1" id="KW-0472">Membrane</keyword>
<evidence type="ECO:0000313" key="4">
    <source>
        <dbReference type="Proteomes" id="UP000184038"/>
    </source>
</evidence>
<dbReference type="PANTHER" id="PTHR43267:SF3">
    <property type="entry name" value="THIF PROTEIN"/>
    <property type="match status" value="1"/>
</dbReference>
<dbReference type="GO" id="GO:0061503">
    <property type="term" value="F:tRNA threonylcarbamoyladenosine dehydratase"/>
    <property type="evidence" value="ECO:0007669"/>
    <property type="project" value="TreeGrafter"/>
</dbReference>
<dbReference type="OrthoDB" id="9804286at2"/>
<dbReference type="InterPro" id="IPR045886">
    <property type="entry name" value="ThiF/MoeB/HesA"/>
</dbReference>
<dbReference type="RefSeq" id="WP_073286623.1">
    <property type="nucleotide sequence ID" value="NZ_FRCP01000009.1"/>
</dbReference>
<dbReference type="AlphaFoldDB" id="A0A1M7IK80"/>
<dbReference type="Gene3D" id="3.40.50.720">
    <property type="entry name" value="NAD(P)-binding Rossmann-like Domain"/>
    <property type="match status" value="1"/>
</dbReference>
<dbReference type="InterPro" id="IPR035985">
    <property type="entry name" value="Ubiquitin-activating_enz"/>
</dbReference>
<dbReference type="EMBL" id="FRCP01000009">
    <property type="protein sequence ID" value="SHM41003.1"/>
    <property type="molecule type" value="Genomic_DNA"/>
</dbReference>
<reference evidence="3 4" key="1">
    <citation type="submission" date="2016-11" db="EMBL/GenBank/DDBJ databases">
        <authorList>
            <person name="Jaros S."/>
            <person name="Januszkiewicz K."/>
            <person name="Wedrychowicz H."/>
        </authorList>
    </citation>
    <scope>NUCLEOTIDE SEQUENCE [LARGE SCALE GENOMIC DNA]</scope>
    <source>
        <strain evidence="3 4">DSM 15930</strain>
    </source>
</reference>
<keyword evidence="3" id="KW-0808">Transferase</keyword>
<dbReference type="Proteomes" id="UP000184038">
    <property type="component" value="Unassembled WGS sequence"/>
</dbReference>
<dbReference type="SUPFAM" id="SSF69572">
    <property type="entry name" value="Activating enzymes of the ubiquitin-like proteins"/>
    <property type="match status" value="1"/>
</dbReference>
<dbReference type="GO" id="GO:0008641">
    <property type="term" value="F:ubiquitin-like modifier activating enzyme activity"/>
    <property type="evidence" value="ECO:0007669"/>
    <property type="project" value="InterPro"/>
</dbReference>
<evidence type="ECO:0000256" key="1">
    <source>
        <dbReference type="SAM" id="Phobius"/>
    </source>
</evidence>
<dbReference type="InterPro" id="IPR000594">
    <property type="entry name" value="ThiF_NAD_FAD-bd"/>
</dbReference>
<dbReference type="GO" id="GO:0061504">
    <property type="term" value="P:cyclic threonylcarbamoyladenosine biosynthetic process"/>
    <property type="evidence" value="ECO:0007669"/>
    <property type="project" value="TreeGrafter"/>
</dbReference>
<sequence length="213" mass="23880">MNGYPTKAEVYEELCRRHTREIQERLGKAKVAVVGLGGLGSTIAIALARVWVGRLHIIDFDCVDLSNLNRQQYRMMDIGRYKTEALREQILSINPYLDVLIDTIKVNERNVEKLFFDDDIICEAFDNPEAKAMLVNSFLEHYPNKKIVAASGMAGYGSSNTIHTRKVAKNFYLCGDEKTGMEQANGLMAPRVGICAAHEANMIVRLILGEVEV</sequence>
<dbReference type="NCBIfam" id="TIGR02354">
    <property type="entry name" value="thiF_fam2"/>
    <property type="match status" value="1"/>
</dbReference>